<name>A0ACD4NNP9_9HYPH</name>
<sequence>MLAEGGSDDGDGGHAMKGPSPKWLVRGRTRAESIAMNDVVSQAGQVGSGGSLLMPLVLVLAGGLMGGLVSFLIELRYEDERIRLFGRNIDGKRLALLAFVETAVGMVGALAIQFVAVLIRLFPSNLDTEGSMLLLSISCIAGFGARRLLPRITSSLEKRIEQAERDAEAATKEASEAREKAEETAEVTRAIASAFRPDAPASEREFSIVQLTKRFETEPLNRSIAIPLARLHRMSGDLHKAIEVLDVFVNAKMLRGQKDKDWADGDYNRACYYSLLYKETGEEKYKSEALDILFSSGTSHPENKTDAISDRDFDAIKNDSKFAEITK</sequence>
<evidence type="ECO:0000313" key="1">
    <source>
        <dbReference type="EMBL" id="WAJ28499.1"/>
    </source>
</evidence>
<dbReference type="Proteomes" id="UP001163223">
    <property type="component" value="Chromosome"/>
</dbReference>
<dbReference type="EMBL" id="CP113520">
    <property type="protein sequence ID" value="WAJ28499.1"/>
    <property type="molecule type" value="Genomic_DNA"/>
</dbReference>
<protein>
    <submittedName>
        <fullName evidence="1">Uncharacterized protein</fullName>
    </submittedName>
</protein>
<keyword evidence="2" id="KW-1185">Reference proteome</keyword>
<proteinExistence type="predicted"/>
<accession>A0ACD4NNP9</accession>
<evidence type="ECO:0000313" key="2">
    <source>
        <dbReference type="Proteomes" id="UP001163223"/>
    </source>
</evidence>
<gene>
    <name evidence="1" type="ORF">OXU80_27455</name>
</gene>
<organism evidence="1 2">
    <name type="scientific">Antarcticirhabdus aurantiaca</name>
    <dbReference type="NCBI Taxonomy" id="2606717"/>
    <lineage>
        <taxon>Bacteria</taxon>
        <taxon>Pseudomonadati</taxon>
        <taxon>Pseudomonadota</taxon>
        <taxon>Alphaproteobacteria</taxon>
        <taxon>Hyphomicrobiales</taxon>
        <taxon>Aurantimonadaceae</taxon>
        <taxon>Antarcticirhabdus</taxon>
    </lineage>
</organism>
<reference evidence="1" key="1">
    <citation type="submission" date="2022-11" db="EMBL/GenBank/DDBJ databases">
        <title>beta-Carotene-producing bacterium, Jeongeuplla avenae sp. nov., alleviates the salt stress of Arabidopsis seedlings.</title>
        <authorList>
            <person name="Jiang L."/>
            <person name="Lee J."/>
        </authorList>
    </citation>
    <scope>NUCLEOTIDE SEQUENCE</scope>
    <source>
        <strain evidence="1">DY_R2A_6</strain>
    </source>
</reference>